<dbReference type="GO" id="GO:0016020">
    <property type="term" value="C:membrane"/>
    <property type="evidence" value="ECO:0007669"/>
    <property type="project" value="UniProtKB-SubCell"/>
</dbReference>
<dbReference type="GO" id="GO:0022857">
    <property type="term" value="F:transmembrane transporter activity"/>
    <property type="evidence" value="ECO:0007669"/>
    <property type="project" value="InterPro"/>
</dbReference>
<feature type="transmembrane region" description="Helical" evidence="6">
    <location>
        <begin position="455"/>
        <end position="478"/>
    </location>
</feature>
<evidence type="ECO:0000256" key="4">
    <source>
        <dbReference type="ARBA" id="ARBA00022989"/>
    </source>
</evidence>
<dbReference type="EMBL" id="JANBVO010000001">
    <property type="protein sequence ID" value="KAJ9157503.1"/>
    <property type="molecule type" value="Genomic_DNA"/>
</dbReference>
<dbReference type="PROSITE" id="PS50850">
    <property type="entry name" value="MFS"/>
    <property type="match status" value="1"/>
</dbReference>
<reference evidence="8" key="1">
    <citation type="submission" date="2022-07" db="EMBL/GenBank/DDBJ databases">
        <title>Fungi with potential for degradation of polypropylene.</title>
        <authorList>
            <person name="Gostincar C."/>
        </authorList>
    </citation>
    <scope>NUCLEOTIDE SEQUENCE</scope>
    <source>
        <strain evidence="8">EXF-13308</strain>
    </source>
</reference>
<feature type="transmembrane region" description="Helical" evidence="6">
    <location>
        <begin position="298"/>
        <end position="323"/>
    </location>
</feature>
<proteinExistence type="predicted"/>
<evidence type="ECO:0000256" key="5">
    <source>
        <dbReference type="ARBA" id="ARBA00023136"/>
    </source>
</evidence>
<feature type="transmembrane region" description="Helical" evidence="6">
    <location>
        <begin position="230"/>
        <end position="250"/>
    </location>
</feature>
<keyword evidence="9" id="KW-1185">Reference proteome</keyword>
<evidence type="ECO:0000313" key="8">
    <source>
        <dbReference type="EMBL" id="KAJ9157503.1"/>
    </source>
</evidence>
<dbReference type="InterPro" id="IPR020846">
    <property type="entry name" value="MFS_dom"/>
</dbReference>
<keyword evidence="2" id="KW-0813">Transport</keyword>
<feature type="transmembrane region" description="Helical" evidence="6">
    <location>
        <begin position="69"/>
        <end position="86"/>
    </location>
</feature>
<organism evidence="8 9">
    <name type="scientific">Pleurostoma richardsiae</name>
    <dbReference type="NCBI Taxonomy" id="41990"/>
    <lineage>
        <taxon>Eukaryota</taxon>
        <taxon>Fungi</taxon>
        <taxon>Dikarya</taxon>
        <taxon>Ascomycota</taxon>
        <taxon>Pezizomycotina</taxon>
        <taxon>Sordariomycetes</taxon>
        <taxon>Sordariomycetidae</taxon>
        <taxon>Calosphaeriales</taxon>
        <taxon>Pleurostomataceae</taxon>
        <taxon>Pleurostoma</taxon>
    </lineage>
</organism>
<evidence type="ECO:0000256" key="6">
    <source>
        <dbReference type="SAM" id="Phobius"/>
    </source>
</evidence>
<evidence type="ECO:0000313" key="9">
    <source>
        <dbReference type="Proteomes" id="UP001174694"/>
    </source>
</evidence>
<feature type="domain" description="Major facilitator superfamily (MFS) profile" evidence="7">
    <location>
        <begin position="73"/>
        <end position="482"/>
    </location>
</feature>
<dbReference type="Proteomes" id="UP001174694">
    <property type="component" value="Unassembled WGS sequence"/>
</dbReference>
<evidence type="ECO:0000256" key="3">
    <source>
        <dbReference type="ARBA" id="ARBA00022692"/>
    </source>
</evidence>
<sequence length="519" mass="57238">MSDAEKKTMSISPADVEAGDSVSLDNITELAKVGVDTQAAKKDKALGLLSQQHEFDPDSADAKAVLRKIDVRILPLVIVVYTLMLVDKNSLSYAAIMGVKQETHLTASQYSWLGSIVYFGYLGGEIPSTFLMQRLPLAKYFSCMVIIWGIIVATHGACHDFAGLATVRFLLGAIEVCTAPCVIYILGSWYTKEEQISRVALWYTSSGFGNVFGGFFAFCIYQAKSFRWQALFIFEGALTFSLGVALYFILAASPTQATWLDDREKTIALERVRSNRTGTEVWRFNKTQLKETFLDPRFYLIFMMLVSTGLPNGGLTVFGPSIISAFGFTSEQSTLLSMAPGGAAVLGTFVALFVAKYTCRTIAGLWTLVLSCTGVIMMLTIPEKHAAARYGGYVLTLQFPICVMFLVTFMTAGVGGSTKKLAFGASYQLGYTVGNIIGPQTYRESDAPNYYTAKYTMLAFLLFTMVLLASIGLLHAYWNKQRDRQDALDAQNGVVHETIENEEFADLTDFKLRSLRYPV</sequence>
<dbReference type="AlphaFoldDB" id="A0AA38RSV4"/>
<evidence type="ECO:0000256" key="1">
    <source>
        <dbReference type="ARBA" id="ARBA00004141"/>
    </source>
</evidence>
<feature type="transmembrane region" description="Helical" evidence="6">
    <location>
        <begin position="169"/>
        <end position="190"/>
    </location>
</feature>
<comment type="subcellular location">
    <subcellularLocation>
        <location evidence="1">Membrane</location>
        <topology evidence="1">Multi-pass membrane protein</topology>
    </subcellularLocation>
</comment>
<keyword evidence="5 6" id="KW-0472">Membrane</keyword>
<accession>A0AA38RSV4</accession>
<feature type="transmembrane region" description="Helical" evidence="6">
    <location>
        <begin position="202"/>
        <end position="223"/>
    </location>
</feature>
<dbReference type="Pfam" id="PF07690">
    <property type="entry name" value="MFS_1"/>
    <property type="match status" value="1"/>
</dbReference>
<feature type="transmembrane region" description="Helical" evidence="6">
    <location>
        <begin position="361"/>
        <end position="381"/>
    </location>
</feature>
<evidence type="ECO:0000259" key="7">
    <source>
        <dbReference type="PROSITE" id="PS50850"/>
    </source>
</evidence>
<dbReference type="PANTHER" id="PTHR43791">
    <property type="entry name" value="PERMEASE-RELATED"/>
    <property type="match status" value="1"/>
</dbReference>
<protein>
    <submittedName>
        <fullName evidence="8">MFS general substrate transporter</fullName>
    </submittedName>
</protein>
<dbReference type="PANTHER" id="PTHR43791:SF59">
    <property type="entry name" value="TRANSPORTER, PUTATIVE (AFU_ORTHOLOGUE AFUA_1G06550)-RELATED"/>
    <property type="match status" value="1"/>
</dbReference>
<gene>
    <name evidence="8" type="ORF">NKR23_g340</name>
</gene>
<name>A0AA38RSV4_9PEZI</name>
<feature type="transmembrane region" description="Helical" evidence="6">
    <location>
        <begin position="137"/>
        <end position="157"/>
    </location>
</feature>
<dbReference type="Gene3D" id="1.20.1250.20">
    <property type="entry name" value="MFS general substrate transporter like domains"/>
    <property type="match status" value="1"/>
</dbReference>
<keyword evidence="3 6" id="KW-0812">Transmembrane</keyword>
<feature type="transmembrane region" description="Helical" evidence="6">
    <location>
        <begin position="393"/>
        <end position="414"/>
    </location>
</feature>
<evidence type="ECO:0000256" key="2">
    <source>
        <dbReference type="ARBA" id="ARBA00022448"/>
    </source>
</evidence>
<dbReference type="SUPFAM" id="SSF103473">
    <property type="entry name" value="MFS general substrate transporter"/>
    <property type="match status" value="1"/>
</dbReference>
<dbReference type="InterPro" id="IPR011701">
    <property type="entry name" value="MFS"/>
</dbReference>
<dbReference type="InterPro" id="IPR036259">
    <property type="entry name" value="MFS_trans_sf"/>
</dbReference>
<keyword evidence="4 6" id="KW-1133">Transmembrane helix</keyword>
<comment type="caution">
    <text evidence="8">The sequence shown here is derived from an EMBL/GenBank/DDBJ whole genome shotgun (WGS) entry which is preliminary data.</text>
</comment>
<feature type="transmembrane region" description="Helical" evidence="6">
    <location>
        <begin position="335"/>
        <end position="355"/>
    </location>
</feature>